<reference evidence="2 3" key="1">
    <citation type="submission" date="2021-03" db="EMBL/GenBank/DDBJ databases">
        <title>Complete Genome of Pseudoalteromonas viridis Strain BBR56, a new biocontrol bacterial candidate.</title>
        <authorList>
            <person name="Handayani D.P."/>
            <person name="Isnansetyo A."/>
            <person name="Istiqomah I."/>
            <person name="Jumina J."/>
        </authorList>
    </citation>
    <scope>NUCLEOTIDE SEQUENCE [LARGE SCALE GENOMIC DNA]</scope>
    <source>
        <strain evidence="2 3">BBR56</strain>
    </source>
</reference>
<evidence type="ECO:0000313" key="2">
    <source>
        <dbReference type="EMBL" id="QTL35762.1"/>
    </source>
</evidence>
<protein>
    <recommendedName>
        <fullName evidence="4">Secreted protein</fullName>
    </recommendedName>
</protein>
<dbReference type="RefSeq" id="WP_209052559.1">
    <property type="nucleotide sequence ID" value="NZ_CP072425.1"/>
</dbReference>
<feature type="signal peptide" evidence="1">
    <location>
        <begin position="1"/>
        <end position="20"/>
    </location>
</feature>
<evidence type="ECO:0008006" key="4">
    <source>
        <dbReference type="Google" id="ProtNLM"/>
    </source>
</evidence>
<accession>A0ABX7V7L5</accession>
<dbReference type="EMBL" id="CP072425">
    <property type="protein sequence ID" value="QTL35762.1"/>
    <property type="molecule type" value="Genomic_DNA"/>
</dbReference>
<organism evidence="2 3">
    <name type="scientific">Pseudoalteromonas viridis</name>
    <dbReference type="NCBI Taxonomy" id="339617"/>
    <lineage>
        <taxon>Bacteria</taxon>
        <taxon>Pseudomonadati</taxon>
        <taxon>Pseudomonadota</taxon>
        <taxon>Gammaproteobacteria</taxon>
        <taxon>Alteromonadales</taxon>
        <taxon>Pseudoalteromonadaceae</taxon>
        <taxon>Pseudoalteromonas</taxon>
    </lineage>
</organism>
<evidence type="ECO:0000256" key="1">
    <source>
        <dbReference type="SAM" id="SignalP"/>
    </source>
</evidence>
<evidence type="ECO:0000313" key="3">
    <source>
        <dbReference type="Proteomes" id="UP000665025"/>
    </source>
</evidence>
<keyword evidence="1" id="KW-0732">Signal</keyword>
<proteinExistence type="predicted"/>
<gene>
    <name evidence="2" type="ORF">J5X90_01485</name>
</gene>
<keyword evidence="3" id="KW-1185">Reference proteome</keyword>
<dbReference type="Proteomes" id="UP000665025">
    <property type="component" value="Chromosome 1"/>
</dbReference>
<feature type="chain" id="PRO_5046366204" description="Secreted protein" evidence="1">
    <location>
        <begin position="21"/>
        <end position="116"/>
    </location>
</feature>
<sequence>MIKKVITGICALLMTTQAFADKTKGGKIDSLYVGNYWTQVHISRGTLAIDTNHCGDKSKTPAYFAINTTHPNYNVLHSTLMAAQFANKTVKLFVDGDDCAGQNNNYPRITHIWVTE</sequence>
<name>A0ABX7V7L5_9GAMM</name>